<feature type="domain" description="Spermatogenesis-associated protein 20-like TRX" evidence="2">
    <location>
        <begin position="2"/>
        <end position="114"/>
    </location>
</feature>
<evidence type="ECO:0000313" key="4">
    <source>
        <dbReference type="Proteomes" id="UP000268093"/>
    </source>
</evidence>
<dbReference type="SUPFAM" id="SSF52833">
    <property type="entry name" value="Thioredoxin-like"/>
    <property type="match status" value="1"/>
</dbReference>
<feature type="region of interest" description="Disordered" evidence="1">
    <location>
        <begin position="182"/>
        <end position="206"/>
    </location>
</feature>
<dbReference type="GO" id="GO:0016798">
    <property type="term" value="F:hydrolase activity, acting on glycosyl bonds"/>
    <property type="evidence" value="ECO:0007669"/>
    <property type="project" value="UniProtKB-KW"/>
</dbReference>
<name>A0A433D411_9FUNG</name>
<dbReference type="Pfam" id="PF03190">
    <property type="entry name" value="Thioredox_DsbH"/>
    <property type="match status" value="1"/>
</dbReference>
<protein>
    <submittedName>
        <fullName evidence="3">Six-hairpin glycosidase-like protein</fullName>
    </submittedName>
</protein>
<evidence type="ECO:0000259" key="2">
    <source>
        <dbReference type="Pfam" id="PF03190"/>
    </source>
</evidence>
<comment type="caution">
    <text evidence="3">The sequence shown here is derived from an EMBL/GenBank/DDBJ whole genome shotgun (WGS) entry which is preliminary data.</text>
</comment>
<proteinExistence type="predicted"/>
<dbReference type="InterPro" id="IPR024705">
    <property type="entry name" value="Ssp411"/>
</dbReference>
<dbReference type="Proteomes" id="UP000268093">
    <property type="component" value="Unassembled WGS sequence"/>
</dbReference>
<feature type="non-terminal residue" evidence="3">
    <location>
        <position position="620"/>
    </location>
</feature>
<accession>A0A433D411</accession>
<dbReference type="Gene3D" id="1.50.10.10">
    <property type="match status" value="1"/>
</dbReference>
<evidence type="ECO:0000256" key="1">
    <source>
        <dbReference type="SAM" id="MobiDB-lite"/>
    </source>
</evidence>
<keyword evidence="3" id="KW-0326">Glycosidase</keyword>
<dbReference type="GO" id="GO:0005975">
    <property type="term" value="P:carbohydrate metabolic process"/>
    <property type="evidence" value="ECO:0007669"/>
    <property type="project" value="InterPro"/>
</dbReference>
<dbReference type="InterPro" id="IPR008928">
    <property type="entry name" value="6-hairpin_glycosidase_sf"/>
</dbReference>
<reference evidence="3 4" key="1">
    <citation type="journal article" date="2018" name="New Phytol.">
        <title>Phylogenomics of Endogonaceae and evolution of mycorrhizas within Mucoromycota.</title>
        <authorList>
            <person name="Chang Y."/>
            <person name="Desiro A."/>
            <person name="Na H."/>
            <person name="Sandor L."/>
            <person name="Lipzen A."/>
            <person name="Clum A."/>
            <person name="Barry K."/>
            <person name="Grigoriev I.V."/>
            <person name="Martin F.M."/>
            <person name="Stajich J.E."/>
            <person name="Smith M.E."/>
            <person name="Bonito G."/>
            <person name="Spatafora J.W."/>
        </authorList>
    </citation>
    <scope>NUCLEOTIDE SEQUENCE [LARGE SCALE GENOMIC DNA]</scope>
    <source>
        <strain evidence="3 4">GMNB39</strain>
    </source>
</reference>
<dbReference type="OrthoDB" id="1923667at2759"/>
<keyword evidence="4" id="KW-1185">Reference proteome</keyword>
<dbReference type="CDD" id="cd02955">
    <property type="entry name" value="SSP411"/>
    <property type="match status" value="1"/>
</dbReference>
<dbReference type="PANTHER" id="PTHR42899:SF1">
    <property type="entry name" value="SPERMATOGENESIS-ASSOCIATED PROTEIN 20"/>
    <property type="match status" value="1"/>
</dbReference>
<dbReference type="Gene3D" id="3.40.30.10">
    <property type="entry name" value="Glutaredoxin"/>
    <property type="match status" value="1"/>
</dbReference>
<evidence type="ECO:0000313" key="3">
    <source>
        <dbReference type="EMBL" id="RUP45565.1"/>
    </source>
</evidence>
<dbReference type="SUPFAM" id="SSF48208">
    <property type="entry name" value="Six-hairpin glycosidases"/>
    <property type="match status" value="1"/>
</dbReference>
<dbReference type="InterPro" id="IPR036249">
    <property type="entry name" value="Thioredoxin-like_sf"/>
</dbReference>
<feature type="compositionally biased region" description="Basic and acidic residues" evidence="1">
    <location>
        <begin position="193"/>
        <end position="206"/>
    </location>
</feature>
<keyword evidence="3" id="KW-0378">Hydrolase</keyword>
<dbReference type="InterPro" id="IPR004879">
    <property type="entry name" value="Ssp411-like_TRX"/>
</dbReference>
<dbReference type="AlphaFoldDB" id="A0A433D411"/>
<dbReference type="PIRSF" id="PIRSF006402">
    <property type="entry name" value="UCP006402_thioredoxin"/>
    <property type="match status" value="1"/>
</dbReference>
<sequence>MSWCHVMNKESFESEETARIMNEHFINVKVDREERPNVDKLYMTFVQSTTGHGGWPMSVFLTPDLKPFFGGTYFPPVEAYRTPAFTTVLHYLSDNWETNRQALLNSGEEVAKFLRNMAKHSSSSEDTPIDASGTMEKLYDHYTGIFDQENGGLGGAPKFPTPPTLYFLSRFYADNHNLAPPPILDFSPEANAEEQHRDRRRDKAERSADMVCHTLRNVALGGIHDHLGGGFHRYSVDAAWHVPHFEKMIYDQAQLLNCYLEAYSITGDEHMANAAKDIVSYLERDMTHPKGGFYSAQDADSLPSPTSLHKVEGAYYVWTKKEIEDVLRSARDVDIFCHHFGVREEGNVDKIYDPHGELEGKNILTLRHTLNAPTTDRFNISTHKVETFLAEYKRILLSHRQRTRPAPHRDDKIITGWNGLAISALSRAGLHLLSSTCLDMATRAAEFAYGQLWDKRRKRLRRCYYDEDGGGIDGFADDYANMIRACLDLYEVGWDERWVEWAAEMQQVMVDVFEDQESGGFFGEAEDVGTKADGVGSIARLKDDHDGAEPAANAVTVSNLVRLSKLLDNTTYARLAERTVRAFYPQVKTMPSMVAELAWVRDGGRQVRTLFAIAIEYPRS</sequence>
<dbReference type="PANTHER" id="PTHR42899">
    <property type="entry name" value="SPERMATOGENESIS-ASSOCIATED PROTEIN 20"/>
    <property type="match status" value="1"/>
</dbReference>
<dbReference type="InterPro" id="IPR012341">
    <property type="entry name" value="6hp_glycosidase-like_sf"/>
</dbReference>
<gene>
    <name evidence="3" type="ORF">BC936DRAFT_148009</name>
</gene>
<dbReference type="EMBL" id="RBNI01007083">
    <property type="protein sequence ID" value="RUP45565.1"/>
    <property type="molecule type" value="Genomic_DNA"/>
</dbReference>
<organism evidence="3 4">
    <name type="scientific">Jimgerdemannia flammicorona</name>
    <dbReference type="NCBI Taxonomy" id="994334"/>
    <lineage>
        <taxon>Eukaryota</taxon>
        <taxon>Fungi</taxon>
        <taxon>Fungi incertae sedis</taxon>
        <taxon>Mucoromycota</taxon>
        <taxon>Mucoromycotina</taxon>
        <taxon>Endogonomycetes</taxon>
        <taxon>Endogonales</taxon>
        <taxon>Endogonaceae</taxon>
        <taxon>Jimgerdemannia</taxon>
    </lineage>
</organism>